<dbReference type="PANTHER" id="PTHR31717:SF60">
    <property type="entry name" value="B-BOX TYPE ZINC FINGER FAMILY PROTEIN"/>
    <property type="match status" value="1"/>
</dbReference>
<feature type="compositionally biased region" description="Low complexity" evidence="5">
    <location>
        <begin position="166"/>
        <end position="178"/>
    </location>
</feature>
<dbReference type="Pfam" id="PF00643">
    <property type="entry name" value="zf-B_box"/>
    <property type="match status" value="1"/>
</dbReference>
<evidence type="ECO:0000259" key="6">
    <source>
        <dbReference type="PROSITE" id="PS50119"/>
    </source>
</evidence>
<dbReference type="Proteomes" id="UP000290289">
    <property type="component" value="Chromosome 17"/>
</dbReference>
<evidence type="ECO:0000313" key="8">
    <source>
        <dbReference type="Proteomes" id="UP000290289"/>
    </source>
</evidence>
<sequence length="276" mass="30440">RERIIFSEKTQRSCENRNFQKLKADSASFAIKREMKNCELCRLPARIFCESDQAMLCWDCDAKVHGANFLVARHSRSLLCHGCQSPTPWNASGEKLGHTFSVCESCVVRDGSRDEEEEEVSQDGNDDEFDSDNDEIEDDDDADDDEGGDNQVVPLSSTATPPPPTSSASSSEQSATASNNGDGDSSEDATAVSLKRFRETASDLRSQVDDLDRSCPHRRCGSAKAARAGRTEPDDGATSVDSSRPRKDRRIDLNRPGSLSSPVIESTRRFRRQDNP</sequence>
<comment type="caution">
    <text evidence="7">The sequence shown here is derived from an EMBL/GenBank/DDBJ whole genome shotgun (WGS) entry which is preliminary data.</text>
</comment>
<dbReference type="AlphaFoldDB" id="A0A498HCU3"/>
<evidence type="ECO:0000313" key="7">
    <source>
        <dbReference type="EMBL" id="RXH68104.1"/>
    </source>
</evidence>
<keyword evidence="2 4" id="KW-0863">Zinc-finger</keyword>
<organism evidence="7 8">
    <name type="scientific">Malus domestica</name>
    <name type="common">Apple</name>
    <name type="synonym">Pyrus malus</name>
    <dbReference type="NCBI Taxonomy" id="3750"/>
    <lineage>
        <taxon>Eukaryota</taxon>
        <taxon>Viridiplantae</taxon>
        <taxon>Streptophyta</taxon>
        <taxon>Embryophyta</taxon>
        <taxon>Tracheophyta</taxon>
        <taxon>Spermatophyta</taxon>
        <taxon>Magnoliopsida</taxon>
        <taxon>eudicotyledons</taxon>
        <taxon>Gunneridae</taxon>
        <taxon>Pentapetalae</taxon>
        <taxon>rosids</taxon>
        <taxon>fabids</taxon>
        <taxon>Rosales</taxon>
        <taxon>Rosaceae</taxon>
        <taxon>Amygdaloideae</taxon>
        <taxon>Maleae</taxon>
        <taxon>Malus</taxon>
    </lineage>
</organism>
<feature type="domain" description="B box-type" evidence="6">
    <location>
        <begin position="33"/>
        <end position="79"/>
    </location>
</feature>
<evidence type="ECO:0000256" key="1">
    <source>
        <dbReference type="ARBA" id="ARBA00022723"/>
    </source>
</evidence>
<proteinExistence type="predicted"/>
<evidence type="ECO:0000256" key="4">
    <source>
        <dbReference type="PROSITE-ProRule" id="PRU00024"/>
    </source>
</evidence>
<name>A0A498HCU3_MALDO</name>
<feature type="region of interest" description="Disordered" evidence="5">
    <location>
        <begin position="111"/>
        <end position="276"/>
    </location>
</feature>
<dbReference type="InterPro" id="IPR049808">
    <property type="entry name" value="CONSTANS-like_Bbox1"/>
</dbReference>
<gene>
    <name evidence="7" type="ORF">DVH24_028251</name>
</gene>
<feature type="compositionally biased region" description="Basic and acidic residues" evidence="5">
    <location>
        <begin position="266"/>
        <end position="276"/>
    </location>
</feature>
<feature type="compositionally biased region" description="Basic and acidic residues" evidence="5">
    <location>
        <begin position="243"/>
        <end position="253"/>
    </location>
</feature>
<keyword evidence="1" id="KW-0479">Metal-binding</keyword>
<keyword evidence="3" id="KW-0862">Zinc</keyword>
<dbReference type="PANTHER" id="PTHR31717">
    <property type="entry name" value="ZINC FINGER PROTEIN CONSTANS-LIKE 10"/>
    <property type="match status" value="1"/>
</dbReference>
<evidence type="ECO:0000256" key="2">
    <source>
        <dbReference type="ARBA" id="ARBA00022771"/>
    </source>
</evidence>
<dbReference type="CDD" id="cd19821">
    <property type="entry name" value="Bbox1_BBX-like"/>
    <property type="match status" value="1"/>
</dbReference>
<dbReference type="PROSITE" id="PS50119">
    <property type="entry name" value="ZF_BBOX"/>
    <property type="match status" value="1"/>
</dbReference>
<feature type="non-terminal residue" evidence="7">
    <location>
        <position position="1"/>
    </location>
</feature>
<feature type="compositionally biased region" description="Basic and acidic residues" evidence="5">
    <location>
        <begin position="196"/>
        <end position="215"/>
    </location>
</feature>
<dbReference type="InterPro" id="IPR000315">
    <property type="entry name" value="Znf_B-box"/>
</dbReference>
<dbReference type="EMBL" id="RDQH01000343">
    <property type="protein sequence ID" value="RXH68104.1"/>
    <property type="molecule type" value="Genomic_DNA"/>
</dbReference>
<evidence type="ECO:0000256" key="5">
    <source>
        <dbReference type="SAM" id="MobiDB-lite"/>
    </source>
</evidence>
<protein>
    <recommendedName>
        <fullName evidence="6">B box-type domain-containing protein</fullName>
    </recommendedName>
</protein>
<dbReference type="GO" id="GO:0008270">
    <property type="term" value="F:zinc ion binding"/>
    <property type="evidence" value="ECO:0007669"/>
    <property type="project" value="UniProtKB-KW"/>
</dbReference>
<keyword evidence="8" id="KW-1185">Reference proteome</keyword>
<accession>A0A498HCU3</accession>
<feature type="compositionally biased region" description="Acidic residues" evidence="5">
    <location>
        <begin position="113"/>
        <end position="148"/>
    </location>
</feature>
<evidence type="ECO:0000256" key="3">
    <source>
        <dbReference type="ARBA" id="ARBA00022833"/>
    </source>
</evidence>
<reference evidence="7 8" key="1">
    <citation type="submission" date="2018-10" db="EMBL/GenBank/DDBJ databases">
        <title>A high-quality apple genome assembly.</title>
        <authorList>
            <person name="Hu J."/>
        </authorList>
    </citation>
    <scope>NUCLEOTIDE SEQUENCE [LARGE SCALE GENOMIC DNA]</scope>
    <source>
        <strain evidence="8">cv. HFTH1</strain>
        <tissue evidence="7">Young leaf</tissue>
    </source>
</reference>
<dbReference type="STRING" id="3750.A0A498HCU3"/>
<dbReference type="SMART" id="SM00336">
    <property type="entry name" value="BBOX"/>
    <property type="match status" value="1"/>
</dbReference>